<dbReference type="AlphaFoldDB" id="A0A139BRS2"/>
<name>A0A139BRS2_9PROT</name>
<accession>A0A139BRS2</accession>
<organism evidence="1 2">
    <name type="scientific">Candidatus Gallionella acididurans</name>
    <dbReference type="NCBI Taxonomy" id="1796491"/>
    <lineage>
        <taxon>Bacteria</taxon>
        <taxon>Pseudomonadati</taxon>
        <taxon>Pseudomonadota</taxon>
        <taxon>Betaproteobacteria</taxon>
        <taxon>Nitrosomonadales</taxon>
        <taxon>Gallionellaceae</taxon>
        <taxon>Gallionella</taxon>
    </lineage>
</organism>
<reference evidence="1 2" key="1">
    <citation type="submission" date="2016-02" db="EMBL/GenBank/DDBJ databases">
        <authorList>
            <person name="Wen L."/>
            <person name="He K."/>
            <person name="Yang H."/>
        </authorList>
    </citation>
    <scope>NUCLEOTIDE SEQUENCE [LARGE SCALE GENOMIC DNA]</scope>
    <source>
        <strain evidence="1">ShG14-8</strain>
    </source>
</reference>
<sequence>MIREMPMPDLLDTPAARDWVDDAILRHTKGIFGKLVPAVIWSDTRGDDGELLLPVDPIELVARINSTPHILLHNHDPGRPKGQVLESANFESEGGKKFIAAVLGFYAGGEVLDFQGLGLDTKSLAPPPDRLPMLPDGVWIEFAMDPREVDAAWLDQVTSDAPLRIERTELSHNAADSPQELIRIGLVYLAVVWSPFITSIASEAGKDTYAAIHGWVRKLLERLADRRNPVLDIHTHQDGCQVSFLFRGKDVRQHYAAHGARRTT</sequence>
<dbReference type="PATRIC" id="fig|1796491.3.peg.2416"/>
<evidence type="ECO:0000313" key="1">
    <source>
        <dbReference type="EMBL" id="KXS31652.1"/>
    </source>
</evidence>
<dbReference type="Proteomes" id="UP000070578">
    <property type="component" value="Unassembled WGS sequence"/>
</dbReference>
<gene>
    <name evidence="1" type="ORF">AWT59_2211</name>
</gene>
<dbReference type="EMBL" id="LSLI01000063">
    <property type="protein sequence ID" value="KXS31652.1"/>
    <property type="molecule type" value="Genomic_DNA"/>
</dbReference>
<proteinExistence type="predicted"/>
<protein>
    <submittedName>
        <fullName evidence="1">Uncharacterized protein</fullName>
    </submittedName>
</protein>
<reference evidence="1 2" key="2">
    <citation type="submission" date="2016-03" db="EMBL/GenBank/DDBJ databases">
        <title>New uncultured bacterium of the family Gallionellaceae from acid mine drainage: description and reconstruction of genome based on metagenomic analysis of microbial community.</title>
        <authorList>
            <person name="Kadnikov V."/>
            <person name="Ivasenko D."/>
            <person name="Beletsky A."/>
            <person name="Mardanov A."/>
            <person name="Danilova E."/>
            <person name="Pimenov N."/>
            <person name="Karnachuk O."/>
            <person name="Ravin N."/>
        </authorList>
    </citation>
    <scope>NUCLEOTIDE SEQUENCE [LARGE SCALE GENOMIC DNA]</scope>
    <source>
        <strain evidence="1">ShG14-8</strain>
    </source>
</reference>
<comment type="caution">
    <text evidence="1">The sequence shown here is derived from an EMBL/GenBank/DDBJ whole genome shotgun (WGS) entry which is preliminary data.</text>
</comment>
<evidence type="ECO:0000313" key="2">
    <source>
        <dbReference type="Proteomes" id="UP000070578"/>
    </source>
</evidence>